<proteinExistence type="predicted"/>
<feature type="compositionally biased region" description="Basic and acidic residues" evidence="1">
    <location>
        <begin position="24"/>
        <end position="34"/>
    </location>
</feature>
<dbReference type="Proteomes" id="UP000054560">
    <property type="component" value="Unassembled WGS sequence"/>
</dbReference>
<keyword evidence="3" id="KW-1185">Reference proteome</keyword>
<feature type="non-terminal residue" evidence="2">
    <location>
        <position position="55"/>
    </location>
</feature>
<evidence type="ECO:0000256" key="1">
    <source>
        <dbReference type="SAM" id="MobiDB-lite"/>
    </source>
</evidence>
<organism evidence="2 3">
    <name type="scientific">Sphaeroforma arctica JP610</name>
    <dbReference type="NCBI Taxonomy" id="667725"/>
    <lineage>
        <taxon>Eukaryota</taxon>
        <taxon>Ichthyosporea</taxon>
        <taxon>Ichthyophonida</taxon>
        <taxon>Sphaeroforma</taxon>
    </lineage>
</organism>
<dbReference type="AlphaFoldDB" id="A0A0L0FAI8"/>
<evidence type="ECO:0000313" key="2">
    <source>
        <dbReference type="EMBL" id="KNC73759.1"/>
    </source>
</evidence>
<reference evidence="2 3" key="1">
    <citation type="submission" date="2011-02" db="EMBL/GenBank/DDBJ databases">
        <title>The Genome Sequence of Sphaeroforma arctica JP610.</title>
        <authorList>
            <consortium name="The Broad Institute Genome Sequencing Platform"/>
            <person name="Russ C."/>
            <person name="Cuomo C."/>
            <person name="Young S.K."/>
            <person name="Zeng Q."/>
            <person name="Gargeya S."/>
            <person name="Alvarado L."/>
            <person name="Berlin A."/>
            <person name="Chapman S.B."/>
            <person name="Chen Z."/>
            <person name="Freedman E."/>
            <person name="Gellesch M."/>
            <person name="Goldberg J."/>
            <person name="Griggs A."/>
            <person name="Gujja S."/>
            <person name="Heilman E."/>
            <person name="Heiman D."/>
            <person name="Howarth C."/>
            <person name="Mehta T."/>
            <person name="Neiman D."/>
            <person name="Pearson M."/>
            <person name="Roberts A."/>
            <person name="Saif S."/>
            <person name="Shea T."/>
            <person name="Shenoy N."/>
            <person name="Sisk P."/>
            <person name="Stolte C."/>
            <person name="Sykes S."/>
            <person name="White J."/>
            <person name="Yandava C."/>
            <person name="Burger G."/>
            <person name="Gray M.W."/>
            <person name="Holland P.W.H."/>
            <person name="King N."/>
            <person name="Lang F.B.F."/>
            <person name="Roger A.J."/>
            <person name="Ruiz-Trillo I."/>
            <person name="Haas B."/>
            <person name="Nusbaum C."/>
            <person name="Birren B."/>
        </authorList>
    </citation>
    <scope>NUCLEOTIDE SEQUENCE [LARGE SCALE GENOMIC DNA]</scope>
    <source>
        <strain evidence="2 3">JP610</strain>
    </source>
</reference>
<gene>
    <name evidence="2" type="ORF">SARC_13684</name>
</gene>
<dbReference type="GeneID" id="25914188"/>
<protein>
    <submittedName>
        <fullName evidence="2">Uncharacterized protein</fullName>
    </submittedName>
</protein>
<feature type="region of interest" description="Disordered" evidence="1">
    <location>
        <begin position="1"/>
        <end position="55"/>
    </location>
</feature>
<sequence length="55" mass="5971">MSTMSDSGDHDGGIRTFQSVKGRPAADDGEKPHDGSLQTTQSVSHKVRIEETEEQ</sequence>
<accession>A0A0L0FAI8</accession>
<name>A0A0L0FAI8_9EUKA</name>
<dbReference type="RefSeq" id="XP_014147661.1">
    <property type="nucleotide sequence ID" value="XM_014292186.1"/>
</dbReference>
<dbReference type="EMBL" id="KQ245188">
    <property type="protein sequence ID" value="KNC73759.1"/>
    <property type="molecule type" value="Genomic_DNA"/>
</dbReference>
<evidence type="ECO:0000313" key="3">
    <source>
        <dbReference type="Proteomes" id="UP000054560"/>
    </source>
</evidence>